<name>A0A7U2MKW0_ASPFN</name>
<proteinExistence type="predicted"/>
<evidence type="ECO:0000313" key="1">
    <source>
        <dbReference type="EMBL" id="QRD85576.1"/>
    </source>
</evidence>
<sequence length="77" mass="8545">MACYSVIMSRLCCAICVEMGVPSFEFDFPPGIDMMAEIREGPAPAERMEAELCGRLYGVQNELDVPARGTEQDEEHT</sequence>
<accession>A0A7U2MKW0</accession>
<gene>
    <name evidence="1" type="ORF">F9C07_1382737</name>
</gene>
<evidence type="ECO:0000313" key="2">
    <source>
        <dbReference type="Proteomes" id="UP000596276"/>
    </source>
</evidence>
<dbReference type="AlphaFoldDB" id="A0A7U2MKW0"/>
<dbReference type="Proteomes" id="UP000596276">
    <property type="component" value="Chromosome 3"/>
</dbReference>
<reference evidence="2" key="1">
    <citation type="journal article" date="2021" name="G3 (Bethesda)">
        <title>Chromosome assembled and annotated genome sequence of Aspergillus flavus NRRL 3357.</title>
        <authorList>
            <person name="Skerker J.M."/>
            <person name="Pianalto K.M."/>
            <person name="Mondo S.J."/>
            <person name="Yang K."/>
            <person name="Arkin A.P."/>
            <person name="Keller N.P."/>
            <person name="Grigoriev I.V."/>
            <person name="Louise Glass N.L."/>
        </authorList>
    </citation>
    <scope>NUCLEOTIDE SEQUENCE [LARGE SCALE GENOMIC DNA]</scope>
    <source>
        <strain evidence="2">ATCC 200026 / FGSC A1120 / IAM 13836 / NRRL 3357 / JCM 12722 / SRRC 167</strain>
    </source>
</reference>
<protein>
    <submittedName>
        <fullName evidence="1">Uncharacterized protein</fullName>
    </submittedName>
</protein>
<dbReference type="VEuPathDB" id="FungiDB:F9C07_1382737"/>
<dbReference type="EMBL" id="CP044620">
    <property type="protein sequence ID" value="QRD85576.1"/>
    <property type="molecule type" value="Genomic_DNA"/>
</dbReference>
<keyword evidence="2" id="KW-1185">Reference proteome</keyword>
<organism evidence="1 2">
    <name type="scientific">Aspergillus flavus (strain ATCC 200026 / FGSC A1120 / IAM 13836 / NRRL 3357 / JCM 12722 / SRRC 167)</name>
    <dbReference type="NCBI Taxonomy" id="332952"/>
    <lineage>
        <taxon>Eukaryota</taxon>
        <taxon>Fungi</taxon>
        <taxon>Dikarya</taxon>
        <taxon>Ascomycota</taxon>
        <taxon>Pezizomycotina</taxon>
        <taxon>Eurotiomycetes</taxon>
        <taxon>Eurotiomycetidae</taxon>
        <taxon>Eurotiales</taxon>
        <taxon>Aspergillaceae</taxon>
        <taxon>Aspergillus</taxon>
        <taxon>Aspergillus subgen. Circumdati</taxon>
    </lineage>
</organism>